<dbReference type="PANTHER" id="PTHR11739">
    <property type="entry name" value="CITRATE SYNTHASE"/>
    <property type="match status" value="1"/>
</dbReference>
<dbReference type="InterPro" id="IPR016142">
    <property type="entry name" value="Citrate_synth-like_lrg_a-sub"/>
</dbReference>
<dbReference type="RefSeq" id="WP_266125210.1">
    <property type="nucleotide sequence ID" value="NZ_JAJHNU010000002.1"/>
</dbReference>
<dbReference type="InterPro" id="IPR019810">
    <property type="entry name" value="Citrate_synthase_AS"/>
</dbReference>
<dbReference type="Proteomes" id="UP001168613">
    <property type="component" value="Unassembled WGS sequence"/>
</dbReference>
<dbReference type="CDD" id="cd06100">
    <property type="entry name" value="CCL_ACL-C"/>
    <property type="match status" value="1"/>
</dbReference>
<keyword evidence="6" id="KW-0456">Lyase</keyword>
<dbReference type="GO" id="GO:0016829">
    <property type="term" value="F:lyase activity"/>
    <property type="evidence" value="ECO:0007669"/>
    <property type="project" value="UniProtKB-KW"/>
</dbReference>
<name>A0ABT8EJT5_9BURK</name>
<evidence type="ECO:0000256" key="2">
    <source>
        <dbReference type="ARBA" id="ARBA00010566"/>
    </source>
</evidence>
<evidence type="ECO:0000313" key="6">
    <source>
        <dbReference type="EMBL" id="MDN4121536.1"/>
    </source>
</evidence>
<evidence type="ECO:0000256" key="5">
    <source>
        <dbReference type="RuleBase" id="RU003406"/>
    </source>
</evidence>
<dbReference type="InterPro" id="IPR016143">
    <property type="entry name" value="Citrate_synth-like_sm_a-sub"/>
</dbReference>
<proteinExistence type="inferred from homology"/>
<dbReference type="InterPro" id="IPR036969">
    <property type="entry name" value="Citrate_synthase_sf"/>
</dbReference>
<reference evidence="6" key="1">
    <citation type="submission" date="2021-11" db="EMBL/GenBank/DDBJ databases">
        <title>Draft genome sequence of Alcaligenes endophyticus type strain CCUG 75668T.</title>
        <authorList>
            <person name="Salva-Serra F."/>
            <person name="Duran R.E."/>
            <person name="Seeger M."/>
            <person name="Moore E.R.B."/>
            <person name="Jaen-Luchoro D."/>
        </authorList>
    </citation>
    <scope>NUCLEOTIDE SEQUENCE</scope>
    <source>
        <strain evidence="6">CCUG 75668</strain>
    </source>
</reference>
<sequence length="270" mass="28893">MSEISAEAGTTAISSVEPDRVTVRGKDLANELIGKFSYTAYFIFLLTGEEPSDNLVKLTDASMVSIAEHGFVPSIQAARMTYAAAPDAMQGAVAAGLLGCGPVILGASSEAGAFLIEILEHAREHTISVREAAAALLQGRKARRQTVPGFGHPVHREEDPRATRLLAYARELGTVGHYVEALEAVEAQLEQSYGRWLPMNISAAIPAVLLDAGFPVHALLGVPMIARTGALIAHLYEEKENRLGFRLAALAEKGVRYEPTHQTDVKAPTL</sequence>
<accession>A0ABT8EJT5</accession>
<gene>
    <name evidence="6" type="ORF">LMS43_09560</name>
</gene>
<dbReference type="SUPFAM" id="SSF48256">
    <property type="entry name" value="Citrate synthase"/>
    <property type="match status" value="1"/>
</dbReference>
<dbReference type="Gene3D" id="1.10.230.10">
    <property type="entry name" value="Cytochrome P450-Terp, domain 2"/>
    <property type="match status" value="1"/>
</dbReference>
<dbReference type="InterPro" id="IPR002020">
    <property type="entry name" value="Citrate_synthase"/>
</dbReference>
<comment type="similarity">
    <text evidence="2 5">Belongs to the citrate synthase family.</text>
</comment>
<organism evidence="6 7">
    <name type="scientific">Alcaligenes endophyticus</name>
    <dbReference type="NCBI Taxonomy" id="1929088"/>
    <lineage>
        <taxon>Bacteria</taxon>
        <taxon>Pseudomonadati</taxon>
        <taxon>Pseudomonadota</taxon>
        <taxon>Betaproteobacteria</taxon>
        <taxon>Burkholderiales</taxon>
        <taxon>Alcaligenaceae</taxon>
        <taxon>Alcaligenes</taxon>
    </lineage>
</organism>
<dbReference type="PANTHER" id="PTHR11739:SF4">
    <property type="entry name" value="CITRATE SYNTHASE, PEROXISOMAL"/>
    <property type="match status" value="1"/>
</dbReference>
<keyword evidence="7" id="KW-1185">Reference proteome</keyword>
<evidence type="ECO:0000256" key="3">
    <source>
        <dbReference type="ARBA" id="ARBA00012972"/>
    </source>
</evidence>
<comment type="pathway">
    <text evidence="1">Carbohydrate metabolism; tricarboxylic acid cycle; isocitrate from oxaloacetate: step 1/2.</text>
</comment>
<evidence type="ECO:0000256" key="4">
    <source>
        <dbReference type="ARBA" id="ARBA00022679"/>
    </source>
</evidence>
<dbReference type="Gene3D" id="1.10.580.10">
    <property type="entry name" value="Citrate Synthase, domain 1"/>
    <property type="match status" value="1"/>
</dbReference>
<comment type="caution">
    <text evidence="6">The sequence shown here is derived from an EMBL/GenBank/DDBJ whole genome shotgun (WGS) entry which is preliminary data.</text>
</comment>
<evidence type="ECO:0000256" key="1">
    <source>
        <dbReference type="ARBA" id="ARBA00004751"/>
    </source>
</evidence>
<dbReference type="NCBIfam" id="NF004868">
    <property type="entry name" value="PRK06224.1-5"/>
    <property type="match status" value="1"/>
</dbReference>
<dbReference type="Pfam" id="PF00285">
    <property type="entry name" value="Citrate_synt"/>
    <property type="match status" value="1"/>
</dbReference>
<keyword evidence="4 5" id="KW-0808">Transferase</keyword>
<dbReference type="PROSITE" id="PS00480">
    <property type="entry name" value="CITRATE_SYNTHASE"/>
    <property type="match status" value="1"/>
</dbReference>
<protein>
    <recommendedName>
        <fullName evidence="3">citrate synthase (unknown stereospecificity)</fullName>
        <ecNumber evidence="3">2.3.3.16</ecNumber>
    </recommendedName>
</protein>
<dbReference type="EMBL" id="JAJHNU010000002">
    <property type="protein sequence ID" value="MDN4121536.1"/>
    <property type="molecule type" value="Genomic_DNA"/>
</dbReference>
<dbReference type="EC" id="2.3.3.16" evidence="3"/>
<evidence type="ECO:0000313" key="7">
    <source>
        <dbReference type="Proteomes" id="UP001168613"/>
    </source>
</evidence>